<gene>
    <name evidence="5" type="ORF">SAMN04487995_1760</name>
</gene>
<name>A0A1H6T0J9_9BACT</name>
<dbReference type="InterPro" id="IPR036388">
    <property type="entry name" value="WH-like_DNA-bd_sf"/>
</dbReference>
<sequence length="162" mass="18105">MEIVTGKNPSMALDKIDRQILGHLQENAKFDMQQLSALLHMTKTPIYKRIVALEQAGYISKYVALLDRKKVGFPLLVFCAVSLNIQNADYIAKFNEQVKLIDEIVECYLTGGVFDFILKVIVSDLEAYNNFASNKLATIPNVGKIQSSFVLTEVKSSTAIPF</sequence>
<dbReference type="GO" id="GO:0043565">
    <property type="term" value="F:sequence-specific DNA binding"/>
    <property type="evidence" value="ECO:0007669"/>
    <property type="project" value="InterPro"/>
</dbReference>
<dbReference type="AlphaFoldDB" id="A0A1H6T0J9"/>
<keyword evidence="6" id="KW-1185">Reference proteome</keyword>
<dbReference type="InterPro" id="IPR000485">
    <property type="entry name" value="AsnC-type_HTH_dom"/>
</dbReference>
<evidence type="ECO:0000256" key="3">
    <source>
        <dbReference type="ARBA" id="ARBA00023163"/>
    </source>
</evidence>
<dbReference type="GO" id="GO:0043200">
    <property type="term" value="P:response to amino acid"/>
    <property type="evidence" value="ECO:0007669"/>
    <property type="project" value="TreeGrafter"/>
</dbReference>
<dbReference type="PROSITE" id="PS50956">
    <property type="entry name" value="HTH_ASNC_2"/>
    <property type="match status" value="1"/>
</dbReference>
<dbReference type="PRINTS" id="PR00033">
    <property type="entry name" value="HTHASNC"/>
</dbReference>
<organism evidence="5 6">
    <name type="scientific">Dyadobacter koreensis</name>
    <dbReference type="NCBI Taxonomy" id="408657"/>
    <lineage>
        <taxon>Bacteria</taxon>
        <taxon>Pseudomonadati</taxon>
        <taxon>Bacteroidota</taxon>
        <taxon>Cytophagia</taxon>
        <taxon>Cytophagales</taxon>
        <taxon>Spirosomataceae</taxon>
        <taxon>Dyadobacter</taxon>
    </lineage>
</organism>
<dbReference type="RefSeq" id="WP_229209539.1">
    <property type="nucleotide sequence ID" value="NZ_FNXY01000003.1"/>
</dbReference>
<dbReference type="Pfam" id="PF13404">
    <property type="entry name" value="HTH_AsnC-type"/>
    <property type="match status" value="1"/>
</dbReference>
<dbReference type="Gene3D" id="3.30.70.920">
    <property type="match status" value="1"/>
</dbReference>
<keyword evidence="1" id="KW-0805">Transcription regulation</keyword>
<dbReference type="SMART" id="SM00344">
    <property type="entry name" value="HTH_ASNC"/>
    <property type="match status" value="1"/>
</dbReference>
<feature type="domain" description="HTH asnC-type" evidence="4">
    <location>
        <begin position="13"/>
        <end position="74"/>
    </location>
</feature>
<proteinExistence type="predicted"/>
<dbReference type="Pfam" id="PF01037">
    <property type="entry name" value="AsnC_trans_reg"/>
    <property type="match status" value="1"/>
</dbReference>
<evidence type="ECO:0000313" key="6">
    <source>
        <dbReference type="Proteomes" id="UP000199532"/>
    </source>
</evidence>
<accession>A0A1H6T0J9</accession>
<keyword evidence="2" id="KW-0238">DNA-binding</keyword>
<evidence type="ECO:0000256" key="1">
    <source>
        <dbReference type="ARBA" id="ARBA00023015"/>
    </source>
</evidence>
<dbReference type="InterPro" id="IPR019888">
    <property type="entry name" value="Tscrpt_reg_AsnC-like"/>
</dbReference>
<dbReference type="InterPro" id="IPR036390">
    <property type="entry name" value="WH_DNA-bd_sf"/>
</dbReference>
<evidence type="ECO:0000313" key="5">
    <source>
        <dbReference type="EMBL" id="SEI69770.1"/>
    </source>
</evidence>
<dbReference type="GO" id="GO:0005829">
    <property type="term" value="C:cytosol"/>
    <property type="evidence" value="ECO:0007669"/>
    <property type="project" value="TreeGrafter"/>
</dbReference>
<dbReference type="EMBL" id="FNXY01000003">
    <property type="protein sequence ID" value="SEI69770.1"/>
    <property type="molecule type" value="Genomic_DNA"/>
</dbReference>
<keyword evidence="3" id="KW-0804">Transcription</keyword>
<dbReference type="InterPro" id="IPR019887">
    <property type="entry name" value="Tscrpt_reg_AsnC/Lrp_C"/>
</dbReference>
<dbReference type="Gene3D" id="1.10.10.10">
    <property type="entry name" value="Winged helix-like DNA-binding domain superfamily/Winged helix DNA-binding domain"/>
    <property type="match status" value="1"/>
</dbReference>
<dbReference type="PANTHER" id="PTHR30154">
    <property type="entry name" value="LEUCINE-RESPONSIVE REGULATORY PROTEIN"/>
    <property type="match status" value="1"/>
</dbReference>
<dbReference type="Proteomes" id="UP000199532">
    <property type="component" value="Unassembled WGS sequence"/>
</dbReference>
<dbReference type="InterPro" id="IPR011008">
    <property type="entry name" value="Dimeric_a/b-barrel"/>
</dbReference>
<evidence type="ECO:0000256" key="2">
    <source>
        <dbReference type="ARBA" id="ARBA00023125"/>
    </source>
</evidence>
<dbReference type="SUPFAM" id="SSF46785">
    <property type="entry name" value="Winged helix' DNA-binding domain"/>
    <property type="match status" value="1"/>
</dbReference>
<evidence type="ECO:0000259" key="4">
    <source>
        <dbReference type="PROSITE" id="PS50956"/>
    </source>
</evidence>
<dbReference type="PANTHER" id="PTHR30154:SF34">
    <property type="entry name" value="TRANSCRIPTIONAL REGULATOR AZLB"/>
    <property type="match status" value="1"/>
</dbReference>
<dbReference type="STRING" id="408657.SAMN04487995_1760"/>
<dbReference type="SUPFAM" id="SSF54909">
    <property type="entry name" value="Dimeric alpha+beta barrel"/>
    <property type="match status" value="1"/>
</dbReference>
<reference evidence="5 6" key="1">
    <citation type="submission" date="2016-10" db="EMBL/GenBank/DDBJ databases">
        <authorList>
            <person name="de Groot N.N."/>
        </authorList>
    </citation>
    <scope>NUCLEOTIDE SEQUENCE [LARGE SCALE GENOMIC DNA]</scope>
    <source>
        <strain evidence="5 6">DSM 19938</strain>
    </source>
</reference>
<protein>
    <submittedName>
        <fullName evidence="5">Lrp/AsnC family transcriptional regulator</fullName>
    </submittedName>
</protein>